<dbReference type="OrthoDB" id="995425at2"/>
<keyword evidence="2" id="KW-1185">Reference proteome</keyword>
<dbReference type="eggNOG" id="ENOG5033543">
    <property type="taxonomic scope" value="Bacteria"/>
</dbReference>
<proteinExistence type="predicted"/>
<reference evidence="1 2" key="1">
    <citation type="submission" date="2014-07" db="EMBL/GenBank/DDBJ databases">
        <title>Genome of Flavobacterium reichenbachii LMG 25512.</title>
        <authorList>
            <person name="Stropko S.J."/>
            <person name="Pipes S.E."/>
            <person name="Newman J.D."/>
        </authorList>
    </citation>
    <scope>NUCLEOTIDE SEQUENCE [LARGE SCALE GENOMIC DNA]</scope>
    <source>
        <strain evidence="1 2">LMG 25512</strain>
    </source>
</reference>
<dbReference type="PROSITE" id="PS51257">
    <property type="entry name" value="PROKAR_LIPOPROTEIN"/>
    <property type="match status" value="1"/>
</dbReference>
<dbReference type="AlphaFoldDB" id="A0A085ZQ86"/>
<evidence type="ECO:0000313" key="1">
    <source>
        <dbReference type="EMBL" id="KFF06600.1"/>
    </source>
</evidence>
<organism evidence="1 2">
    <name type="scientific">Flavobacterium reichenbachii</name>
    <dbReference type="NCBI Taxonomy" id="362418"/>
    <lineage>
        <taxon>Bacteria</taxon>
        <taxon>Pseudomonadati</taxon>
        <taxon>Bacteroidota</taxon>
        <taxon>Flavobacteriia</taxon>
        <taxon>Flavobacteriales</taxon>
        <taxon>Flavobacteriaceae</taxon>
        <taxon>Flavobacterium</taxon>
    </lineage>
</organism>
<name>A0A085ZQ86_9FLAO</name>
<evidence type="ECO:0008006" key="3">
    <source>
        <dbReference type="Google" id="ProtNLM"/>
    </source>
</evidence>
<dbReference type="Proteomes" id="UP000028715">
    <property type="component" value="Unassembled WGS sequence"/>
</dbReference>
<dbReference type="EMBL" id="JPRL01000001">
    <property type="protein sequence ID" value="KFF06600.1"/>
    <property type="molecule type" value="Genomic_DNA"/>
</dbReference>
<protein>
    <recommendedName>
        <fullName evidence="3">SH3b domain-containing protein</fullName>
    </recommendedName>
</protein>
<evidence type="ECO:0000313" key="2">
    <source>
        <dbReference type="Proteomes" id="UP000028715"/>
    </source>
</evidence>
<gene>
    <name evidence="1" type="ORF">IW19_14270</name>
</gene>
<dbReference type="RefSeq" id="WP_035685189.1">
    <property type="nucleotide sequence ID" value="NZ_JPRL01000001.1"/>
</dbReference>
<sequence>MKTLYRIPFILILLTILSCNNTEKKEKKTTQGVIKDTSTVDSEEIGNRIDYDDTKVIKNVYVIKRNGIDFKDKADQNSETLGTYTFGKKLPVIEETAEWFGIMDRITRKYSKNGNEIESNQWEKVYVPKSATGPIDKVTLIQSDLNIISSLTVNQKNENFEKGKELTDYLQIELIDKALFESKRSTSVNYLLADTLAIRKKKGVIELKCADKTVKLVDKPDTEENREEFEYEGQIEFLNQYVISGSYYESSDYSFIDKNSGATTQTFGDYPNIAPDQKNIIAINANPYESTADLELYAINNKQIKHVMSASFKNWMPAVEPGEHFFSSDNYLYLTVNHMEVFWNEDGNLNDHFQYIRIKILGEN</sequence>
<accession>A0A085ZQ86</accession>
<dbReference type="STRING" id="362418.IW19_14270"/>
<comment type="caution">
    <text evidence="1">The sequence shown here is derived from an EMBL/GenBank/DDBJ whole genome shotgun (WGS) entry which is preliminary data.</text>
</comment>